<evidence type="ECO:0000256" key="3">
    <source>
        <dbReference type="ARBA" id="ARBA00022605"/>
    </source>
</evidence>
<dbReference type="KEGG" id="ssof:SULC_1683"/>
<evidence type="ECO:0000313" key="19">
    <source>
        <dbReference type="EMBL" id="AZF84065.1"/>
    </source>
</evidence>
<evidence type="ECO:0000313" key="10">
    <source>
        <dbReference type="EMBL" id="AKA73933.1"/>
    </source>
</evidence>
<proteinExistence type="inferred from homology"/>
<keyword evidence="2 7" id="KW-0032">Aminotransferase</keyword>
<keyword evidence="5 7" id="KW-0663">Pyridoxal phosphate</keyword>
<dbReference type="Proteomes" id="UP000033057">
    <property type="component" value="Chromosome"/>
</dbReference>
<dbReference type="Proteomes" id="UP000267993">
    <property type="component" value="Chromosome"/>
</dbReference>
<keyword evidence="8" id="KW-0472">Membrane</keyword>
<dbReference type="EMBL" id="CP033241">
    <property type="protein sequence ID" value="AZF84065.1"/>
    <property type="molecule type" value="Genomic_DNA"/>
</dbReference>
<evidence type="ECO:0000256" key="6">
    <source>
        <dbReference type="ARBA" id="ARBA00023102"/>
    </source>
</evidence>
<gene>
    <name evidence="7 12" type="primary">hisC</name>
    <name evidence="20" type="ORF">HFC64_14590</name>
    <name evidence="21" type="ORF">SSOP1_0588</name>
    <name evidence="12" type="ORF">SULA_1684</name>
    <name evidence="10" type="ORF">SULB_1685</name>
    <name evidence="11" type="ORF">SULC_1683</name>
    <name evidence="13" type="ORF">SULG_08445</name>
    <name evidence="14" type="ORF">SULH_08445</name>
    <name evidence="15" type="ORF">SULI_08445</name>
    <name evidence="16" type="ORF">SULM_08445</name>
    <name evidence="17" type="ORF">SULN_08445</name>
    <name evidence="18" type="ORF">SULO_08455</name>
    <name evidence="19" type="ORF">SULZ_08370</name>
</gene>
<dbReference type="GO" id="GO:0000105">
    <property type="term" value="P:L-histidine biosynthetic process"/>
    <property type="evidence" value="ECO:0007669"/>
    <property type="project" value="UniProtKB-UniRule"/>
</dbReference>
<dbReference type="SMR" id="A0A0E3MHN1"/>
<dbReference type="SUPFAM" id="SSF53383">
    <property type="entry name" value="PLP-dependent transferases"/>
    <property type="match status" value="1"/>
</dbReference>
<evidence type="ECO:0000313" key="26">
    <source>
        <dbReference type="Proteomes" id="UP000267993"/>
    </source>
</evidence>
<evidence type="ECO:0000256" key="2">
    <source>
        <dbReference type="ARBA" id="ARBA00022576"/>
    </source>
</evidence>
<evidence type="ECO:0000313" key="27">
    <source>
        <dbReference type="Proteomes" id="UP000269431"/>
    </source>
</evidence>
<evidence type="ECO:0000313" key="14">
    <source>
        <dbReference type="EMBL" id="AZF71030.1"/>
    </source>
</evidence>
<dbReference type="EMBL" id="CP011055">
    <property type="protein sequence ID" value="AKA73933.1"/>
    <property type="molecule type" value="Genomic_DNA"/>
</dbReference>
<dbReference type="GeneID" id="1454871"/>
<dbReference type="EMBL" id="CP033240">
    <property type="protein sequence ID" value="AZF81488.1"/>
    <property type="molecule type" value="Genomic_DNA"/>
</dbReference>
<protein>
    <recommendedName>
        <fullName evidence="7">Histidinol-phosphate aminotransferase</fullName>
        <ecNumber evidence="7">2.6.1.9</ecNumber>
    </recommendedName>
    <alternativeName>
        <fullName evidence="7">Imidazole acetol-phosphate transaminase</fullName>
    </alternativeName>
</protein>
<dbReference type="EMBL" id="CP011057">
    <property type="protein sequence ID" value="AKA79324.1"/>
    <property type="molecule type" value="Genomic_DNA"/>
</dbReference>
<dbReference type="OMA" id="NFVQFGR"/>
<evidence type="ECO:0000313" key="15">
    <source>
        <dbReference type="EMBL" id="AZF73650.1"/>
    </source>
</evidence>
<evidence type="ECO:0000313" key="31">
    <source>
        <dbReference type="Proteomes" id="UP000278715"/>
    </source>
</evidence>
<dbReference type="PROSITE" id="PS00599">
    <property type="entry name" value="AA_TRANSFER_CLASS_2"/>
    <property type="match status" value="1"/>
</dbReference>
<dbReference type="InterPro" id="IPR015421">
    <property type="entry name" value="PyrdxlP-dep_Trfase_major"/>
</dbReference>
<dbReference type="InterPro" id="IPR001917">
    <property type="entry name" value="Aminotrans_II_pyridoxalP_BS"/>
</dbReference>
<evidence type="ECO:0000313" key="13">
    <source>
        <dbReference type="EMBL" id="AZF68410.1"/>
    </source>
</evidence>
<evidence type="ECO:0000313" key="29">
    <source>
        <dbReference type="Proteomes" id="UP000273443"/>
    </source>
</evidence>
<dbReference type="Proteomes" id="UP000033106">
    <property type="component" value="Chromosome"/>
</dbReference>
<dbReference type="InterPro" id="IPR015424">
    <property type="entry name" value="PyrdxlP-dep_Trfase"/>
</dbReference>
<reference evidence="12" key="5">
    <citation type="submission" date="2018-10" db="EMBL/GenBank/DDBJ databases">
        <authorList>
            <person name="McCarthy S."/>
            <person name="Gradnigo J."/>
            <person name="Johnson T."/>
            <person name="Payne S."/>
            <person name="Lipzen A."/>
            <person name="Schackwitz W."/>
            <person name="Martin J."/>
            <person name="Moriyama E."/>
            <person name="Blum P."/>
        </authorList>
    </citation>
    <scope>NUCLEOTIDE SEQUENCE</scope>
    <source>
        <strain evidence="10">SARC-B</strain>
        <strain evidence="11">SARC-C</strain>
        <strain evidence="12">SULA</strain>
    </source>
</reference>
<evidence type="ECO:0000313" key="20">
    <source>
        <dbReference type="EMBL" id="QPG50874.1"/>
    </source>
</evidence>
<dbReference type="NCBIfam" id="TIGR01141">
    <property type="entry name" value="hisC"/>
    <property type="match status" value="1"/>
</dbReference>
<evidence type="ECO:0000313" key="11">
    <source>
        <dbReference type="EMBL" id="AKA76631.1"/>
    </source>
</evidence>
<dbReference type="OrthoDB" id="39225at2157"/>
<dbReference type="GO" id="GO:0004400">
    <property type="term" value="F:histidinol-phosphate transaminase activity"/>
    <property type="evidence" value="ECO:0007669"/>
    <property type="project" value="UniProtKB-UniRule"/>
</dbReference>
<evidence type="ECO:0000256" key="1">
    <source>
        <dbReference type="ARBA" id="ARBA00001933"/>
    </source>
</evidence>
<dbReference type="EC" id="2.6.1.9" evidence="7"/>
<feature type="modified residue" description="N6-(pyridoxal phosphate)lysine" evidence="7">
    <location>
        <position position="240"/>
    </location>
</feature>
<evidence type="ECO:0000313" key="21">
    <source>
        <dbReference type="EMBL" id="SAI84143.1"/>
    </source>
</evidence>
<feature type="transmembrane region" description="Helical" evidence="8">
    <location>
        <begin position="7"/>
        <end position="26"/>
    </location>
</feature>
<dbReference type="Proteomes" id="UP000273194">
    <property type="component" value="Chromosome"/>
</dbReference>
<evidence type="ECO:0000259" key="9">
    <source>
        <dbReference type="Pfam" id="PF00155"/>
    </source>
</evidence>
<keyword evidence="8" id="KW-0812">Transmembrane</keyword>
<dbReference type="Proteomes" id="UP000273443">
    <property type="component" value="Chromosome"/>
</dbReference>
<dbReference type="Pfam" id="PF00155">
    <property type="entry name" value="Aminotran_1_2"/>
    <property type="match status" value="1"/>
</dbReference>
<dbReference type="Proteomes" id="UP000076770">
    <property type="component" value="Chromosome i"/>
</dbReference>
<evidence type="ECO:0000313" key="22">
    <source>
        <dbReference type="Proteomes" id="UP000033057"/>
    </source>
</evidence>
<dbReference type="EMBL" id="CP033237">
    <property type="protein sequence ID" value="AZF73650.1"/>
    <property type="molecule type" value="Genomic_DNA"/>
</dbReference>
<feature type="domain" description="Aminotransferase class I/classII large" evidence="9">
    <location>
        <begin position="48"/>
        <end position="366"/>
    </location>
</feature>
<reference evidence="20 33" key="6">
    <citation type="journal article" date="2020" name="Nat. Commun.">
        <title>The structures of two archaeal type IV pili illuminate evolutionary relationships.</title>
        <authorList>
            <person name="Wang F."/>
            <person name="Baquero D.P."/>
            <person name="Su Z."/>
            <person name="Beltran L.C."/>
            <person name="Prangishvili D."/>
            <person name="Krupovic M."/>
            <person name="Egelman E.H."/>
        </authorList>
    </citation>
    <scope>NUCLEOTIDE SEQUENCE [LARGE SCALE GENOMIC DNA]</scope>
    <source>
        <strain evidence="20 33">POZ149</strain>
    </source>
</reference>
<evidence type="ECO:0000313" key="23">
    <source>
        <dbReference type="Proteomes" id="UP000033085"/>
    </source>
</evidence>
<dbReference type="HAMAP" id="MF_01023">
    <property type="entry name" value="HisC_aminotrans_2"/>
    <property type="match status" value="1"/>
</dbReference>
<comment type="cofactor">
    <cofactor evidence="1 7">
        <name>pyridoxal 5'-phosphate</name>
        <dbReference type="ChEBI" id="CHEBI:597326"/>
    </cofactor>
</comment>
<reference evidence="26 27" key="4">
    <citation type="journal article" date="2018" name="Proc. Natl. Acad. Sci. U.S.A.">
        <title>Nonmutational mechanism of inheritance in the Archaeon Sulfolobus solfataricus.</title>
        <authorList>
            <person name="Payne S."/>
            <person name="McCarthy S."/>
            <person name="Johnson T."/>
            <person name="North E."/>
            <person name="Blum P."/>
        </authorList>
    </citation>
    <scope>NUCLEOTIDE SEQUENCE [LARGE SCALE GENOMIC DNA]</scope>
    <source>
        <strain evidence="14 26">SARC-H</strain>
        <strain evidence="15 30">SARC-I</strain>
        <strain evidence="17 31">SARC-N</strain>
        <strain evidence="18 32">SARC-O</strain>
        <strain evidence="19 27">SUL120</strain>
        <strain evidence="13 28">SULG</strain>
        <strain evidence="16 29">SULM</strain>
    </source>
</reference>
<dbReference type="CDD" id="cd00609">
    <property type="entry name" value="AAT_like"/>
    <property type="match status" value="1"/>
</dbReference>
<evidence type="ECO:0000256" key="5">
    <source>
        <dbReference type="ARBA" id="ARBA00022898"/>
    </source>
</evidence>
<keyword evidence="3 7" id="KW-0028">Amino-acid biosynthesis</keyword>
<organism evidence="12 24">
    <name type="scientific">Saccharolobus solfataricus</name>
    <name type="common">Sulfolobus solfataricus</name>
    <dbReference type="NCBI Taxonomy" id="2287"/>
    <lineage>
        <taxon>Archaea</taxon>
        <taxon>Thermoproteota</taxon>
        <taxon>Thermoprotei</taxon>
        <taxon>Sulfolobales</taxon>
        <taxon>Sulfolobaceae</taxon>
        <taxon>Saccharolobus</taxon>
    </lineage>
</organism>
<dbReference type="Proteomes" id="UP000594632">
    <property type="component" value="Chromosome"/>
</dbReference>
<dbReference type="KEGG" id="ssol:SULB_1685"/>
<dbReference type="PATRIC" id="fig|2287.6.peg.1744"/>
<evidence type="ECO:0000313" key="18">
    <source>
        <dbReference type="EMBL" id="AZF81488.1"/>
    </source>
</evidence>
<dbReference type="EMBL" id="CP033236">
    <property type="protein sequence ID" value="AZF71030.1"/>
    <property type="molecule type" value="Genomic_DNA"/>
</dbReference>
<keyword evidence="8" id="KW-1133">Transmembrane helix</keyword>
<dbReference type="InterPro" id="IPR004839">
    <property type="entry name" value="Aminotransferase_I/II_large"/>
</dbReference>
<comment type="similarity">
    <text evidence="7">Belongs to the class-II pyridoxal-phosphate-dependent aminotransferase family. Histidinol-phosphate aminotransferase subfamily.</text>
</comment>
<evidence type="ECO:0000313" key="33">
    <source>
        <dbReference type="Proteomes" id="UP000594632"/>
    </source>
</evidence>
<evidence type="ECO:0000313" key="24">
    <source>
        <dbReference type="Proteomes" id="UP000033106"/>
    </source>
</evidence>
<dbReference type="AlphaFoldDB" id="A0A0E3MHN1"/>
<dbReference type="Proteomes" id="UP000278715">
    <property type="component" value="Chromosome"/>
</dbReference>
<dbReference type="EMBL" id="LT549890">
    <property type="protein sequence ID" value="SAI84143.1"/>
    <property type="molecule type" value="Genomic_DNA"/>
</dbReference>
<dbReference type="EMBL" id="CP033238">
    <property type="protein sequence ID" value="AZF76274.1"/>
    <property type="molecule type" value="Genomic_DNA"/>
</dbReference>
<evidence type="ECO:0000313" key="28">
    <source>
        <dbReference type="Proteomes" id="UP000273194"/>
    </source>
</evidence>
<dbReference type="EMBL" id="CP050869">
    <property type="protein sequence ID" value="QPG50874.1"/>
    <property type="molecule type" value="Genomic_DNA"/>
</dbReference>
<evidence type="ECO:0000256" key="4">
    <source>
        <dbReference type="ARBA" id="ARBA00022679"/>
    </source>
</evidence>
<name>A0A0E3MHN1_SACSO</name>
<dbReference type="EMBL" id="CP033239">
    <property type="protein sequence ID" value="AZF78884.1"/>
    <property type="molecule type" value="Genomic_DNA"/>
</dbReference>
<evidence type="ECO:0000313" key="32">
    <source>
        <dbReference type="Proteomes" id="UP000282269"/>
    </source>
</evidence>
<evidence type="ECO:0000313" key="16">
    <source>
        <dbReference type="EMBL" id="AZF76274.1"/>
    </source>
</evidence>
<reference evidence="21" key="3">
    <citation type="submission" date="2016-04" db="EMBL/GenBank/DDBJ databases">
        <authorList>
            <person name="Evans L.H."/>
            <person name="Alamgir A."/>
            <person name="Owens N."/>
            <person name="Weber N.D."/>
            <person name="Virtaneva K."/>
            <person name="Barbian K."/>
            <person name="Babar A."/>
            <person name="Rosenke K."/>
        </authorList>
    </citation>
    <scope>NUCLEOTIDE SEQUENCE</scope>
    <source>
        <strain evidence="21">P1</strain>
    </source>
</reference>
<sequence length="376" mass="43194">MRFSLKLIYLFYVAYLGFYIAPTKLVRNKIKSWLLNASEYDFTDIKEGIRLHLNESPFEPPQFIIDAVKMYLSKGNRYQHPDLLEKYRELAAEYSKVEPENIYPSVGADGSIRAIFYNLVEPGDTILTNYPSYSMYSVYSSVRGTKVIKVNLKEDNEWWKENTDDLLAQAEKVELVIIDDPNNPTGSPMLNGKKELIGQLAENTKGFVVIDEAYYEFGGYTVSPYIYDYPNVLVVRTLSKAFSLASYRLGYTIANEEIVKALMKSSTPFDIPLPSLIAGITALENPSYIKDVVNIVNRNREILYQGLKNLNLKVYKSITNFLLIKDNRNLQEMLMRHGIAIRKLYDNFYRITIGTEDQCKMVIDKLGEELENSNSK</sequence>
<dbReference type="Proteomes" id="UP000033085">
    <property type="component" value="Chromosome"/>
</dbReference>
<dbReference type="KEGG" id="ssoa:SULA_1684"/>
<dbReference type="GO" id="GO:0030170">
    <property type="term" value="F:pyridoxal phosphate binding"/>
    <property type="evidence" value="ECO:0007669"/>
    <property type="project" value="InterPro"/>
</dbReference>
<keyword evidence="6 7" id="KW-0368">Histidine biosynthesis</keyword>
<comment type="catalytic activity">
    <reaction evidence="7">
        <text>L-histidinol phosphate + 2-oxoglutarate = 3-(imidazol-4-yl)-2-oxopropyl phosphate + L-glutamate</text>
        <dbReference type="Rhea" id="RHEA:23744"/>
        <dbReference type="ChEBI" id="CHEBI:16810"/>
        <dbReference type="ChEBI" id="CHEBI:29985"/>
        <dbReference type="ChEBI" id="CHEBI:57766"/>
        <dbReference type="ChEBI" id="CHEBI:57980"/>
        <dbReference type="EC" id="2.6.1.9"/>
    </reaction>
</comment>
<evidence type="ECO:0000256" key="7">
    <source>
        <dbReference type="HAMAP-Rule" id="MF_01023"/>
    </source>
</evidence>
<dbReference type="UniPathway" id="UPA00031">
    <property type="reaction ID" value="UER00012"/>
</dbReference>
<evidence type="ECO:0000256" key="8">
    <source>
        <dbReference type="SAM" id="Phobius"/>
    </source>
</evidence>
<dbReference type="Proteomes" id="UP000275843">
    <property type="component" value="Chromosome"/>
</dbReference>
<evidence type="ECO:0000313" key="25">
    <source>
        <dbReference type="Proteomes" id="UP000076770"/>
    </source>
</evidence>
<evidence type="ECO:0000313" key="12">
    <source>
        <dbReference type="EMBL" id="AKA79324.1"/>
    </source>
</evidence>
<comment type="pathway">
    <text evidence="7">Amino-acid biosynthesis; L-histidine biosynthesis; L-histidine from 5-phospho-alpha-D-ribose 1-diphosphate: step 7/9.</text>
</comment>
<dbReference type="Proteomes" id="UP000269431">
    <property type="component" value="Chromosome"/>
</dbReference>
<dbReference type="Proteomes" id="UP000282269">
    <property type="component" value="Chromosome"/>
</dbReference>
<dbReference type="EMBL" id="CP033235">
    <property type="protein sequence ID" value="AZF68410.1"/>
    <property type="molecule type" value="Genomic_DNA"/>
</dbReference>
<dbReference type="GeneID" id="44129594"/>
<dbReference type="Gene3D" id="3.90.1150.10">
    <property type="entry name" value="Aspartate Aminotransferase, domain 1"/>
    <property type="match status" value="1"/>
</dbReference>
<dbReference type="InterPro" id="IPR015422">
    <property type="entry name" value="PyrdxlP-dep_Trfase_small"/>
</dbReference>
<dbReference type="Gene3D" id="3.40.640.10">
    <property type="entry name" value="Type I PLP-dependent aspartate aminotransferase-like (Major domain)"/>
    <property type="match status" value="1"/>
</dbReference>
<dbReference type="EMBL" id="CP011056">
    <property type="protein sequence ID" value="AKA76631.1"/>
    <property type="molecule type" value="Genomic_DNA"/>
</dbReference>
<evidence type="ECO:0000313" key="30">
    <source>
        <dbReference type="Proteomes" id="UP000275843"/>
    </source>
</evidence>
<dbReference type="InterPro" id="IPR005861">
    <property type="entry name" value="HisP_aminotrans"/>
</dbReference>
<reference evidence="22 23" key="1">
    <citation type="journal article" date="2015" name="Genome Announc.">
        <title>Complete Genome Sequence of Sulfolobus solfataricus Strain 98/2 and Evolved Derivatives.</title>
        <authorList>
            <person name="McCarthy S."/>
            <person name="Gradnigo J."/>
            <person name="Johnson T."/>
            <person name="Payne S."/>
            <person name="Lipzen A."/>
            <person name="Martin J."/>
            <person name="Schackwitz W."/>
            <person name="Moriyama E."/>
            <person name="Blum P."/>
        </authorList>
    </citation>
    <scope>NUCLEOTIDE SEQUENCE [LARGE SCALE GENOMIC DNA]</scope>
    <source>
        <strain evidence="22">98/2 SULC</strain>
        <strain evidence="10">SARC-B</strain>
        <strain evidence="11">SARC-C</strain>
        <strain evidence="12 24">SULA</strain>
        <strain evidence="23">SULB</strain>
    </source>
</reference>
<accession>A0A0E3MHN1</accession>
<keyword evidence="4 7" id="KW-0808">Transferase</keyword>
<evidence type="ECO:0000313" key="17">
    <source>
        <dbReference type="EMBL" id="AZF78884.1"/>
    </source>
</evidence>
<dbReference type="PANTHER" id="PTHR42885:SF2">
    <property type="entry name" value="HISTIDINOL-PHOSPHATE AMINOTRANSFERASE"/>
    <property type="match status" value="1"/>
</dbReference>
<dbReference type="RefSeq" id="WP_009991110.1">
    <property type="nucleotide sequence ID" value="NZ_CP011055.2"/>
</dbReference>
<dbReference type="PANTHER" id="PTHR42885">
    <property type="entry name" value="HISTIDINOL-PHOSPHATE AMINOTRANSFERASE-RELATED"/>
    <property type="match status" value="1"/>
</dbReference>
<reference evidence="25" key="2">
    <citation type="submission" date="2016-04" db="EMBL/GenBank/DDBJ databases">
        <authorList>
            <person name="Shah S.A."/>
            <person name="Garrett R.A."/>
        </authorList>
    </citation>
    <scope>NUCLEOTIDE SEQUENCE [LARGE SCALE GENOMIC DNA]</scope>
    <source>
        <strain evidence="25">ATCC 35091 / DSM 1616 / JCM 8930 / NBRC 15331 / P1</strain>
    </source>
</reference>